<dbReference type="Gene3D" id="2.40.50.40">
    <property type="match status" value="1"/>
</dbReference>
<evidence type="ECO:0000256" key="1">
    <source>
        <dbReference type="SAM" id="MobiDB-lite"/>
    </source>
</evidence>
<dbReference type="Proteomes" id="UP000760860">
    <property type="component" value="Unassembled WGS sequence"/>
</dbReference>
<dbReference type="AlphaFoldDB" id="A0A8T1HEK4"/>
<feature type="region of interest" description="Disordered" evidence="1">
    <location>
        <begin position="254"/>
        <end position="315"/>
    </location>
</feature>
<feature type="compositionally biased region" description="Basic and acidic residues" evidence="1">
    <location>
        <begin position="24"/>
        <end position="36"/>
    </location>
</feature>
<reference evidence="3" key="1">
    <citation type="submission" date="2018-05" db="EMBL/GenBank/DDBJ databases">
        <title>Effector identification in a new, highly contiguous assembly of the strawberry crown rot pathogen Phytophthora cactorum.</title>
        <authorList>
            <person name="Armitage A.D."/>
            <person name="Nellist C.F."/>
            <person name="Bates H."/>
            <person name="Vickerstaff R.J."/>
            <person name="Harrison R.J."/>
        </authorList>
    </citation>
    <scope>NUCLEOTIDE SEQUENCE</scope>
    <source>
        <strain evidence="3">P421</strain>
    </source>
</reference>
<sequence length="406" mass="42941">MALVASTEMAIRTRASSMYTSGNDDGHDAVGRESAHDTSSALLNGVTTRTAAKTAAQGVRTCAATRAAASLTSDSPAPSVATRATPANTTSSAHQGRAATRAAPRAITDWTNRALIDPGLQHRHISGSERQDAVEPAASSFANFEPNPESQQRDTAAVQDFVRNRESVTPYVRDAIASAVDRQKQYADQRRRKNLEKFAVGDRVLLSTAGFQPSLVTNLGTSKLAPRYIGPFKVTKVLGDAYTLDAGVTRQRSLDPPAAARDAPPPPAAVLGDAAQHSRAPPGARAGQDDPEAARSQLPPCGLGPPFQRDDPAPLVDRANNARYIVEAILQHDDTRAAPPQVRGVHHRDGEVPPHLEYLMHWLGPMPDSWEPHAVLVADVPDCVAAYEASLASAAGSPCGAVAHRA</sequence>
<gene>
    <name evidence="3" type="ORF">PC129_g18579</name>
</gene>
<accession>A0A8T1HEK4</accession>
<protein>
    <recommendedName>
        <fullName evidence="2">Chromo domain-containing protein</fullName>
    </recommendedName>
</protein>
<organism evidence="3 4">
    <name type="scientific">Phytophthora cactorum</name>
    <dbReference type="NCBI Taxonomy" id="29920"/>
    <lineage>
        <taxon>Eukaryota</taxon>
        <taxon>Sar</taxon>
        <taxon>Stramenopiles</taxon>
        <taxon>Oomycota</taxon>
        <taxon>Peronosporomycetes</taxon>
        <taxon>Peronosporales</taxon>
        <taxon>Peronosporaceae</taxon>
        <taxon>Phytophthora</taxon>
    </lineage>
</organism>
<dbReference type="InterPro" id="IPR000953">
    <property type="entry name" value="Chromo/chromo_shadow_dom"/>
</dbReference>
<dbReference type="CDD" id="cd00024">
    <property type="entry name" value="CD_CSD"/>
    <property type="match status" value="1"/>
</dbReference>
<feature type="compositionally biased region" description="Polar residues" evidence="1">
    <location>
        <begin position="85"/>
        <end position="94"/>
    </location>
</feature>
<dbReference type="VEuPathDB" id="FungiDB:PC110_g5568"/>
<feature type="region of interest" description="Disordered" evidence="1">
    <location>
        <begin position="18"/>
        <end position="38"/>
    </location>
</feature>
<evidence type="ECO:0000259" key="2">
    <source>
        <dbReference type="PROSITE" id="PS50013"/>
    </source>
</evidence>
<dbReference type="SUPFAM" id="SSF54160">
    <property type="entry name" value="Chromo domain-like"/>
    <property type="match status" value="1"/>
</dbReference>
<name>A0A8T1HEK4_9STRA</name>
<dbReference type="PROSITE" id="PS50013">
    <property type="entry name" value="CHROMO_2"/>
    <property type="match status" value="1"/>
</dbReference>
<proteinExistence type="predicted"/>
<evidence type="ECO:0000313" key="4">
    <source>
        <dbReference type="Proteomes" id="UP000760860"/>
    </source>
</evidence>
<feature type="region of interest" description="Disordered" evidence="1">
    <location>
        <begin position="69"/>
        <end position="103"/>
    </location>
</feature>
<evidence type="ECO:0000313" key="3">
    <source>
        <dbReference type="EMBL" id="KAG3210426.1"/>
    </source>
</evidence>
<feature type="domain" description="Chromo" evidence="2">
    <location>
        <begin position="324"/>
        <end position="388"/>
    </location>
</feature>
<dbReference type="EMBL" id="RCMV01001096">
    <property type="protein sequence ID" value="KAG3210426.1"/>
    <property type="molecule type" value="Genomic_DNA"/>
</dbReference>
<dbReference type="InterPro" id="IPR016197">
    <property type="entry name" value="Chromo-like_dom_sf"/>
</dbReference>
<comment type="caution">
    <text evidence="3">The sequence shown here is derived from an EMBL/GenBank/DDBJ whole genome shotgun (WGS) entry which is preliminary data.</text>
</comment>
<dbReference type="VEuPathDB" id="FungiDB:PC110_g23042"/>